<evidence type="ECO:0000256" key="3">
    <source>
        <dbReference type="SAM" id="SignalP"/>
    </source>
</evidence>
<dbReference type="InterPro" id="IPR046357">
    <property type="entry name" value="PPIase_dom_sf"/>
</dbReference>
<keyword evidence="2 5" id="KW-0413">Isomerase</keyword>
<feature type="domain" description="PpiC" evidence="4">
    <location>
        <begin position="175"/>
        <end position="277"/>
    </location>
</feature>
<evidence type="ECO:0000256" key="1">
    <source>
        <dbReference type="ARBA" id="ARBA00022729"/>
    </source>
</evidence>
<dbReference type="InterPro" id="IPR050280">
    <property type="entry name" value="OMP_Chaperone_SurA"/>
</dbReference>
<organism evidence="5 6">
    <name type="scientific">Candidatus Avibacteroides avistercoris</name>
    <dbReference type="NCBI Taxonomy" id="2840690"/>
    <lineage>
        <taxon>Bacteria</taxon>
        <taxon>Pseudomonadati</taxon>
        <taxon>Bacteroidota</taxon>
        <taxon>Bacteroidia</taxon>
        <taxon>Bacteroidales</taxon>
        <taxon>Bacteroidaceae</taxon>
        <taxon>Bacteroidaceae incertae sedis</taxon>
        <taxon>Candidatus Avibacteroides</taxon>
    </lineage>
</organism>
<gene>
    <name evidence="5" type="ORF">IAA93_04720</name>
</gene>
<name>A0A9D2UIF7_9BACT</name>
<dbReference type="AlphaFoldDB" id="A0A9D2UIF7"/>
<dbReference type="EMBL" id="DWUP01000097">
    <property type="protein sequence ID" value="HJD53010.1"/>
    <property type="molecule type" value="Genomic_DNA"/>
</dbReference>
<evidence type="ECO:0000313" key="6">
    <source>
        <dbReference type="Proteomes" id="UP000787625"/>
    </source>
</evidence>
<comment type="caution">
    <text evidence="5">The sequence shown here is derived from an EMBL/GenBank/DDBJ whole genome shotgun (WGS) entry which is preliminary data.</text>
</comment>
<dbReference type="PANTHER" id="PTHR47637:SF1">
    <property type="entry name" value="CHAPERONE SURA"/>
    <property type="match status" value="1"/>
</dbReference>
<dbReference type="Pfam" id="PF00639">
    <property type="entry name" value="Rotamase"/>
    <property type="match status" value="2"/>
</dbReference>
<dbReference type="SUPFAM" id="SSF54534">
    <property type="entry name" value="FKBP-like"/>
    <property type="match status" value="2"/>
</dbReference>
<sequence>MIRTITLPKPILLLISVIISAATYAQDNIIDQVVWVVGDEAILKSEVEEERLNALMEHRDLDGDPYCVIPEQLAIQKLFLNQAEIDSIEVTESEVIARLDAQLNFMIQQIGSEEKVEEYFNKTMTQIREKLRQNIHDGLTAQRMQQEIVGEIKVTPAEVRNFFNQLPYDSIPYIPTNVEVQIITREPKVPQKEVDAVKAQLREFTDRINSGETSFSTLALLYSEDPGSRMRGGELGFMGRGQLLPEFANVAFNLQDPNKVSKIVETEYGFHIIQLIEKRGDRINCRHILLRPHIPSEAIDSAMLTLDSIADNIRNAKYTFEQAALYLSDDKDTRLNNGLMPNPYDNTSKFEMQQLPQEIARVVDALKVGEISDPFTMVTDNGMEVCAIVKLKTKTEGHKATISEDYQRLKDLVTQQMGEEKLKEWIKEKLKTTYVRIDPAWRNCDFKYEGWIKE</sequence>
<evidence type="ECO:0000256" key="2">
    <source>
        <dbReference type="PROSITE-ProRule" id="PRU00278"/>
    </source>
</evidence>
<dbReference type="SUPFAM" id="SSF109998">
    <property type="entry name" value="Triger factor/SurA peptide-binding domain-like"/>
    <property type="match status" value="1"/>
</dbReference>
<keyword evidence="2" id="KW-0697">Rotamase</keyword>
<dbReference type="Gene3D" id="3.10.50.40">
    <property type="match status" value="2"/>
</dbReference>
<dbReference type="EC" id="5.2.1.8" evidence="5"/>
<evidence type="ECO:0000259" key="4">
    <source>
        <dbReference type="PROSITE" id="PS50198"/>
    </source>
</evidence>
<feature type="domain" description="PpiC" evidence="4">
    <location>
        <begin position="280"/>
        <end position="390"/>
    </location>
</feature>
<keyword evidence="1 3" id="KW-0732">Signal</keyword>
<reference evidence="5" key="2">
    <citation type="submission" date="2021-04" db="EMBL/GenBank/DDBJ databases">
        <authorList>
            <person name="Gilroy R."/>
        </authorList>
    </citation>
    <scope>NUCLEOTIDE SEQUENCE</scope>
    <source>
        <strain evidence="5">MalCec1-1739</strain>
    </source>
</reference>
<feature type="chain" id="PRO_5038897985" evidence="3">
    <location>
        <begin position="26"/>
        <end position="454"/>
    </location>
</feature>
<accession>A0A9D2UIF7</accession>
<reference evidence="5" key="1">
    <citation type="journal article" date="2021" name="PeerJ">
        <title>Extensive microbial diversity within the chicken gut microbiome revealed by metagenomics and culture.</title>
        <authorList>
            <person name="Gilroy R."/>
            <person name="Ravi A."/>
            <person name="Getino M."/>
            <person name="Pursley I."/>
            <person name="Horton D.L."/>
            <person name="Alikhan N.F."/>
            <person name="Baker D."/>
            <person name="Gharbi K."/>
            <person name="Hall N."/>
            <person name="Watson M."/>
            <person name="Adriaenssens E.M."/>
            <person name="Foster-Nyarko E."/>
            <person name="Jarju S."/>
            <person name="Secka A."/>
            <person name="Antonio M."/>
            <person name="Oren A."/>
            <person name="Chaudhuri R.R."/>
            <person name="La Ragione R."/>
            <person name="Hildebrand F."/>
            <person name="Pallen M.J."/>
        </authorList>
    </citation>
    <scope>NUCLEOTIDE SEQUENCE</scope>
    <source>
        <strain evidence="5">MalCec1-1739</strain>
    </source>
</reference>
<dbReference type="Proteomes" id="UP000787625">
    <property type="component" value="Unassembled WGS sequence"/>
</dbReference>
<dbReference type="PANTHER" id="PTHR47637">
    <property type="entry name" value="CHAPERONE SURA"/>
    <property type="match status" value="1"/>
</dbReference>
<feature type="signal peptide" evidence="3">
    <location>
        <begin position="1"/>
        <end position="25"/>
    </location>
</feature>
<dbReference type="InterPro" id="IPR027304">
    <property type="entry name" value="Trigger_fact/SurA_dom_sf"/>
</dbReference>
<dbReference type="PROSITE" id="PS50198">
    <property type="entry name" value="PPIC_PPIASE_2"/>
    <property type="match status" value="2"/>
</dbReference>
<dbReference type="PROSITE" id="PS01096">
    <property type="entry name" value="PPIC_PPIASE_1"/>
    <property type="match status" value="1"/>
</dbReference>
<dbReference type="InterPro" id="IPR023058">
    <property type="entry name" value="PPIase_PpiC_CS"/>
</dbReference>
<protein>
    <submittedName>
        <fullName evidence="5">Peptidylprolyl isomerase</fullName>
        <ecNumber evidence="5">5.2.1.8</ecNumber>
    </submittedName>
</protein>
<proteinExistence type="predicted"/>
<dbReference type="InterPro" id="IPR000297">
    <property type="entry name" value="PPIase_PpiC"/>
</dbReference>
<evidence type="ECO:0000313" key="5">
    <source>
        <dbReference type="EMBL" id="HJD53010.1"/>
    </source>
</evidence>
<dbReference type="GO" id="GO:0003755">
    <property type="term" value="F:peptidyl-prolyl cis-trans isomerase activity"/>
    <property type="evidence" value="ECO:0007669"/>
    <property type="project" value="UniProtKB-KW"/>
</dbReference>